<evidence type="ECO:0000313" key="2">
    <source>
        <dbReference type="Proteomes" id="UP001292913"/>
    </source>
</evidence>
<dbReference type="EMBL" id="JARZAK010000001">
    <property type="protein sequence ID" value="MDY7256752.1"/>
    <property type="molecule type" value="Genomic_DNA"/>
</dbReference>
<dbReference type="PROSITE" id="PS51257">
    <property type="entry name" value="PROKAR_LIPOPROTEIN"/>
    <property type="match status" value="1"/>
</dbReference>
<dbReference type="Pfam" id="PF11551">
    <property type="entry name" value="Omp28"/>
    <property type="match status" value="1"/>
</dbReference>
<organism evidence="1 2">
    <name type="scientific">Bacteroides vicugnae</name>
    <dbReference type="NCBI Taxonomy" id="3037989"/>
    <lineage>
        <taxon>Bacteria</taxon>
        <taxon>Pseudomonadati</taxon>
        <taxon>Bacteroidota</taxon>
        <taxon>Bacteroidia</taxon>
        <taxon>Bacteroidales</taxon>
        <taxon>Bacteroidaceae</taxon>
        <taxon>Bacteroides</taxon>
    </lineage>
</organism>
<dbReference type="RefSeq" id="WP_234132194.1">
    <property type="nucleotide sequence ID" value="NZ_JARZAK010000001.1"/>
</dbReference>
<gene>
    <name evidence="1" type="ORF">QHG74_03380</name>
</gene>
<dbReference type="InterPro" id="IPR013783">
    <property type="entry name" value="Ig-like_fold"/>
</dbReference>
<dbReference type="Proteomes" id="UP001292913">
    <property type="component" value="Unassembled WGS sequence"/>
</dbReference>
<sequence length="354" mass="39015">MYINIYKIALLVCICGIGIFGISCSGNTDDSEQTEVILSVSKNSLIADGKDVITFTVMYAGIDVTADAVIRSVMDGQTLDGSTFSTSKAGTYAFEASYDKYVSKLMTVVAKSTSGTLSRFVRRICAMEFTGTWCAMCPAGMTRLNYLINSDYEGIVYLMSFHVNGTSADPMAIEQSSILSKKFAIPGYPSCVVDMRKEMGLSENYTVMRSIFNESLEKYPVHCGVAISSLYNEAGSEAKVTVRVTPEKTADYRLIVYAVEDGLKYEQNDGGNYRDYTHNHVVRKLLSASVDGDKLGQLPEDKEVMKEYTVILDNAWKAEKLSFYALVTDENGYVNNLAVCEAINGNADYEYVND</sequence>
<proteinExistence type="predicted"/>
<dbReference type="Gene3D" id="2.60.40.10">
    <property type="entry name" value="Immunoglobulins"/>
    <property type="match status" value="1"/>
</dbReference>
<accession>A0ABU5HKQ0</accession>
<reference evidence="1 2" key="1">
    <citation type="submission" date="2023-04" db="EMBL/GenBank/DDBJ databases">
        <title>Bacteroides pacosi sp. nov., isolated from the fecal material of an alpaca.</title>
        <authorList>
            <person name="Miller S."/>
            <person name="Hendry M."/>
            <person name="King J."/>
            <person name="Sankaranarayanan K."/>
            <person name="Lawson P.A."/>
        </authorList>
    </citation>
    <scope>NUCLEOTIDE SEQUENCE [LARGE SCALE GENOMIC DNA]</scope>
    <source>
        <strain evidence="1 2">A2-P53</strain>
    </source>
</reference>
<evidence type="ECO:0000313" key="1">
    <source>
        <dbReference type="EMBL" id="MDY7256752.1"/>
    </source>
</evidence>
<comment type="caution">
    <text evidence="1">The sequence shown here is derived from an EMBL/GenBank/DDBJ whole genome shotgun (WGS) entry which is preliminary data.</text>
</comment>
<dbReference type="InterPro" id="IPR021615">
    <property type="entry name" value="Omp28"/>
</dbReference>
<name>A0ABU5HKQ0_9BACE</name>
<keyword evidence="2" id="KW-1185">Reference proteome</keyword>
<protein>
    <submittedName>
        <fullName evidence="1">Omp28-related outer membrane protein</fullName>
    </submittedName>
</protein>